<evidence type="ECO:0000256" key="1">
    <source>
        <dbReference type="ARBA" id="ARBA00001954"/>
    </source>
</evidence>
<comment type="cofactor">
    <cofactor evidence="1">
        <name>Fe(2+)</name>
        <dbReference type="ChEBI" id="CHEBI:29033"/>
    </cofactor>
</comment>
<keyword evidence="2" id="KW-0479">Metal-binding</keyword>
<keyword evidence="3" id="KW-0223">Dioxygenase</keyword>
<dbReference type="Pfam" id="PF12851">
    <property type="entry name" value="Tet_JBP"/>
    <property type="match status" value="1"/>
</dbReference>
<dbReference type="GO" id="GO:0051213">
    <property type="term" value="F:dioxygenase activity"/>
    <property type="evidence" value="ECO:0007669"/>
    <property type="project" value="UniProtKB-KW"/>
</dbReference>
<evidence type="ECO:0000256" key="5">
    <source>
        <dbReference type="ARBA" id="ARBA00023004"/>
    </source>
</evidence>
<feature type="domain" description="2OGFeDO JBP1/TET oxygenase" evidence="6">
    <location>
        <begin position="153"/>
        <end position="333"/>
    </location>
</feature>
<reference evidence="7" key="1">
    <citation type="journal article" date="2020" name="Nature">
        <title>Giant virus diversity and host interactions through global metagenomics.</title>
        <authorList>
            <person name="Schulz F."/>
            <person name="Roux S."/>
            <person name="Paez-Espino D."/>
            <person name="Jungbluth S."/>
            <person name="Walsh D.A."/>
            <person name="Denef V.J."/>
            <person name="McMahon K.D."/>
            <person name="Konstantinidis K.T."/>
            <person name="Eloe-Fadrosh E.A."/>
            <person name="Kyrpides N.C."/>
            <person name="Woyke T."/>
        </authorList>
    </citation>
    <scope>NUCLEOTIDE SEQUENCE</scope>
    <source>
        <strain evidence="7">GVMAG-M-3300023174-129</strain>
    </source>
</reference>
<evidence type="ECO:0000256" key="3">
    <source>
        <dbReference type="ARBA" id="ARBA00022964"/>
    </source>
</evidence>
<evidence type="ECO:0000259" key="6">
    <source>
        <dbReference type="Pfam" id="PF12851"/>
    </source>
</evidence>
<protein>
    <recommendedName>
        <fullName evidence="6">2OGFeDO JBP1/TET oxygenase domain-containing protein</fullName>
    </recommendedName>
</protein>
<accession>A0A6C0D9A7</accession>
<dbReference type="GO" id="GO:0046872">
    <property type="term" value="F:metal ion binding"/>
    <property type="evidence" value="ECO:0007669"/>
    <property type="project" value="UniProtKB-KW"/>
</dbReference>
<keyword evidence="5" id="KW-0408">Iron</keyword>
<dbReference type="EMBL" id="MN739542">
    <property type="protein sequence ID" value="QHT12225.1"/>
    <property type="molecule type" value="Genomic_DNA"/>
</dbReference>
<organism evidence="7">
    <name type="scientific">viral metagenome</name>
    <dbReference type="NCBI Taxonomy" id="1070528"/>
    <lineage>
        <taxon>unclassified sequences</taxon>
        <taxon>metagenomes</taxon>
        <taxon>organismal metagenomes</taxon>
    </lineage>
</organism>
<name>A0A6C0D9A7_9ZZZZ</name>
<evidence type="ECO:0000256" key="4">
    <source>
        <dbReference type="ARBA" id="ARBA00023002"/>
    </source>
</evidence>
<sequence length="373" mass="43119">MASLEDLFIGVQIPKESTRTLKKDVKKIVVKAKLTNEEMEAKEGVYCTEKDADKIYDEDVDVYVELADGTQQLLAKFRKNVIPKDKIEVGWEAFYETAATSRNRGAAAGPIQLKSKYWKKRKPVKTSKWSTHYMQDGKLSKMKVNNLVFSSVLGYFEETPFMKLPCRLTSYTQRYFENYKKGIPFIQALNNCFKTLTPTEYKKQLQRANKQKSFKIEDTAFSSVTINRNFRTALHMDAGDFREGFGNLSVIERGKYSGGHTIFPRYKIGFNVRTGDYLAMNVHEFHCNTEMKETAEQEKFNKSLPQIHFEDPSTGTLGGEKKFTRISFVCYLREGLIDCKASEAKQYYKRIGFDTEKGDLKKYNRTLKKKKNN</sequence>
<proteinExistence type="predicted"/>
<dbReference type="AlphaFoldDB" id="A0A6C0D9A7"/>
<dbReference type="InterPro" id="IPR024779">
    <property type="entry name" value="2OGFeDO_JBP1/TET_oxygenase_dom"/>
</dbReference>
<evidence type="ECO:0000256" key="2">
    <source>
        <dbReference type="ARBA" id="ARBA00022723"/>
    </source>
</evidence>
<keyword evidence="4" id="KW-0560">Oxidoreductase</keyword>
<evidence type="ECO:0000313" key="7">
    <source>
        <dbReference type="EMBL" id="QHT12225.1"/>
    </source>
</evidence>